<protein>
    <submittedName>
        <fullName evidence="1">Uncharacterized protein</fullName>
    </submittedName>
</protein>
<reference evidence="1 2" key="1">
    <citation type="journal article" date="2016" name="BMC Microbiol.">
        <title>Characterization of mycobacteria and mycobacteriophages isolated from compost at the Sao Paulo Zoo Park Foundation in Brazil and creation of the new mycobacteriophage Cluster U.</title>
        <authorList>
            <person name="Lima-Junior J.D."/>
            <person name="Viana-Niero C."/>
            <person name="Conde Oliveira D.V."/>
            <person name="Machado G.E."/>
            <person name="Rabello M.C."/>
            <person name="Martins-Junior J."/>
            <person name="Martins L.F."/>
            <person name="Digiampietri L.A."/>
            <person name="da Silva A.M."/>
            <person name="Setubal J.C."/>
            <person name="Russell D.A."/>
            <person name="Jacobs-Sera D."/>
            <person name="Pope W.H."/>
            <person name="Hatfull G.F."/>
            <person name="Leao S.C."/>
        </authorList>
    </citation>
    <scope>NUCLEOTIDE SEQUENCE [LARGE SCALE GENOMIC DNA]</scope>
</reference>
<dbReference type="Proteomes" id="UP000222075">
    <property type="component" value="Segment"/>
</dbReference>
<gene>
    <name evidence="1" type="ORF">MADRUGA_25</name>
</gene>
<sequence length="122" mass="13852">MAKVGLEYNDKLLRRNIKNFDRNVKSAVRATVDRRAAITQADLRNGARWTDRTGAARSGLMAIPVSLSNAEEIFMAYSVTYGIWLEVAHDRKYAIITPMMRIAGEALMNDLQYLLDRLGEFQ</sequence>
<proteinExistence type="predicted"/>
<organism evidence="1 2">
    <name type="scientific">Mycobacterium phage Madruga</name>
    <dbReference type="NCBI Taxonomy" id="1675552"/>
    <lineage>
        <taxon>Viruses</taxon>
        <taxon>Duplodnaviria</taxon>
        <taxon>Heunggongvirae</taxon>
        <taxon>Uroviricota</taxon>
        <taxon>Caudoviricetes</taxon>
        <taxon>Patiencevirus</taxon>
        <taxon>Patiencevirus patience</taxon>
    </lineage>
</organism>
<dbReference type="EMBL" id="KR997933">
    <property type="protein sequence ID" value="AKU45315.1"/>
    <property type="molecule type" value="Genomic_DNA"/>
</dbReference>
<evidence type="ECO:0000313" key="2">
    <source>
        <dbReference type="Proteomes" id="UP000222075"/>
    </source>
</evidence>
<name>A0A0K1LT51_9CAUD</name>
<evidence type="ECO:0000313" key="1">
    <source>
        <dbReference type="EMBL" id="AKU45315.1"/>
    </source>
</evidence>
<accession>A0A0K1LT51</accession>